<dbReference type="InterPro" id="IPR043127">
    <property type="entry name" value="Sec-1-like_dom3a"/>
</dbReference>
<reference evidence="3 4" key="1">
    <citation type="journal article" date="2013" name="Genome Biol.">
        <title>Genome of Acanthamoeba castellanii highlights extensive lateral gene transfer and early evolution of tyrosine kinase signaling.</title>
        <authorList>
            <person name="Clarke M."/>
            <person name="Lohan A.J."/>
            <person name="Liu B."/>
            <person name="Lagkouvardos I."/>
            <person name="Roy S."/>
            <person name="Zafar N."/>
            <person name="Bertelli C."/>
            <person name="Schilde C."/>
            <person name="Kianianmomeni A."/>
            <person name="Burglin T.R."/>
            <person name="Frech C."/>
            <person name="Turcotte B."/>
            <person name="Kopec K.O."/>
            <person name="Synnott J.M."/>
            <person name="Choo C."/>
            <person name="Paponov I."/>
            <person name="Finkler A."/>
            <person name="Soon Heng Tan C."/>
            <person name="Hutchins A.P."/>
            <person name="Weinmeier T."/>
            <person name="Rattei T."/>
            <person name="Chu J.S."/>
            <person name="Gimenez G."/>
            <person name="Irimia M."/>
            <person name="Rigden D.J."/>
            <person name="Fitzpatrick D.A."/>
            <person name="Lorenzo-Morales J."/>
            <person name="Bateman A."/>
            <person name="Chiu C.H."/>
            <person name="Tang P."/>
            <person name="Hegemann P."/>
            <person name="Fromm H."/>
            <person name="Raoult D."/>
            <person name="Greub G."/>
            <person name="Miranda-Saavedra D."/>
            <person name="Chen N."/>
            <person name="Nash P."/>
            <person name="Ginger M.L."/>
            <person name="Horn M."/>
            <person name="Schaap P."/>
            <person name="Caler L."/>
            <person name="Loftus B."/>
        </authorList>
    </citation>
    <scope>NUCLEOTIDE SEQUENCE [LARGE SCALE GENOMIC DNA]</scope>
    <source>
        <strain evidence="3 4">Neff</strain>
    </source>
</reference>
<dbReference type="GeneID" id="14915988"/>
<evidence type="ECO:0000256" key="1">
    <source>
        <dbReference type="ARBA" id="ARBA00009884"/>
    </source>
</evidence>
<evidence type="ECO:0000313" key="3">
    <source>
        <dbReference type="EMBL" id="ELR15349.1"/>
    </source>
</evidence>
<dbReference type="SUPFAM" id="SSF56815">
    <property type="entry name" value="Sec1/munc18-like (SM) proteins"/>
    <property type="match status" value="1"/>
</dbReference>
<dbReference type="RefSeq" id="XP_004337362.1">
    <property type="nucleotide sequence ID" value="XM_004337314.1"/>
</dbReference>
<dbReference type="Gene3D" id="3.40.50.1910">
    <property type="match status" value="1"/>
</dbReference>
<feature type="non-terminal residue" evidence="3">
    <location>
        <position position="457"/>
    </location>
</feature>
<dbReference type="PANTHER" id="PTHR11679">
    <property type="entry name" value="VESICLE PROTEIN SORTING-ASSOCIATED"/>
    <property type="match status" value="1"/>
</dbReference>
<feature type="compositionally biased region" description="Basic and acidic residues" evidence="2">
    <location>
        <begin position="295"/>
        <end position="309"/>
    </location>
</feature>
<evidence type="ECO:0000256" key="2">
    <source>
        <dbReference type="SAM" id="MobiDB-lite"/>
    </source>
</evidence>
<dbReference type="Gene3D" id="3.90.830.10">
    <property type="entry name" value="Syntaxin Binding Protein 1, Chain A, domain 2"/>
    <property type="match status" value="1"/>
</dbReference>
<name>L8GQ86_ACACF</name>
<evidence type="ECO:0000313" key="4">
    <source>
        <dbReference type="Proteomes" id="UP000011083"/>
    </source>
</evidence>
<dbReference type="Pfam" id="PF00995">
    <property type="entry name" value="Sec1"/>
    <property type="match status" value="1"/>
</dbReference>
<dbReference type="OMA" id="HERESEW"/>
<dbReference type="InterPro" id="IPR001619">
    <property type="entry name" value="Sec1-like"/>
</dbReference>
<comment type="similarity">
    <text evidence="1">Belongs to the STXBP/unc-18/SEC1 family.</text>
</comment>
<dbReference type="InterPro" id="IPR036045">
    <property type="entry name" value="Sec1-like_sf"/>
</dbReference>
<feature type="region of interest" description="Disordered" evidence="2">
    <location>
        <begin position="339"/>
        <end position="378"/>
    </location>
</feature>
<dbReference type="InterPro" id="IPR027482">
    <property type="entry name" value="Sec1-like_dom2"/>
</dbReference>
<dbReference type="EMBL" id="KB008034">
    <property type="protein sequence ID" value="ELR15349.1"/>
    <property type="molecule type" value="Genomic_DNA"/>
</dbReference>
<dbReference type="Proteomes" id="UP000011083">
    <property type="component" value="Unassembled WGS sequence"/>
</dbReference>
<dbReference type="PIRSF" id="PIRSF005715">
    <property type="entry name" value="VPS45_Sec1"/>
    <property type="match status" value="1"/>
</dbReference>
<dbReference type="STRING" id="1257118.L8GQ86"/>
<keyword evidence="4" id="KW-1185">Reference proteome</keyword>
<dbReference type="Gene3D" id="1.25.40.60">
    <property type="match status" value="1"/>
</dbReference>
<organism evidence="3 4">
    <name type="scientific">Acanthamoeba castellanii (strain ATCC 30010 / Neff)</name>
    <dbReference type="NCBI Taxonomy" id="1257118"/>
    <lineage>
        <taxon>Eukaryota</taxon>
        <taxon>Amoebozoa</taxon>
        <taxon>Discosea</taxon>
        <taxon>Longamoebia</taxon>
        <taxon>Centramoebida</taxon>
        <taxon>Acanthamoebidae</taxon>
        <taxon>Acanthamoeba</taxon>
    </lineage>
</organism>
<accession>L8GQ86</accession>
<feature type="region of interest" description="Disordered" evidence="2">
    <location>
        <begin position="289"/>
        <end position="309"/>
    </location>
</feature>
<feature type="region of interest" description="Disordered" evidence="2">
    <location>
        <begin position="430"/>
        <end position="457"/>
    </location>
</feature>
<dbReference type="AlphaFoldDB" id="L8GQ86"/>
<feature type="compositionally biased region" description="Basic and acidic residues" evidence="2">
    <location>
        <begin position="344"/>
        <end position="353"/>
    </location>
</feature>
<protein>
    <submittedName>
        <fullName evidence="3">Sec1 family protein</fullName>
    </submittedName>
</protein>
<gene>
    <name evidence="3" type="ORF">ACA1_328640</name>
</gene>
<dbReference type="OrthoDB" id="2228at2759"/>
<dbReference type="KEGG" id="acan:ACA1_328640"/>
<sequence>LAAVCTTLGELPYIRYARSPVATTLAAATQDALDDLSADDKALLKRGDNRPTLLILDRTIDTVAPVLHEFTYQAMIYDLCEVDKECTYKYKYNNGGKDITKEVLLDEYDFLWPKLRHMHIADCINKVIDDFNAFLKTNKAVNLKSASSKKGVASLREMTAAMKELPQFQDTFAKYSLHIRLAGECMEKYRGQELERLAMVEQDLATGVTAEGGKVKKDKVLAALEEILTDNSVPSANKTRLLMIHLTTEGAQPSDRAFARLLDKANLGRQERQLVENLAALRSTLDEMGESEVQQWEKKSSKSGKKKSEEVPYAVSRYVPVVKRLVESMLEDQLPTSEFPYYGDEPRGGAAKDTRKKATSLKTQTRVRSTKGKDRIDGDAEDLGPRVIVFVAGGITHSEIRSAYQLFDKREVIIGGTSILTPHKFTSRLASVSGGDRRGNADDIEVGDASSSDESSD</sequence>
<dbReference type="GO" id="GO:0016192">
    <property type="term" value="P:vesicle-mediated transport"/>
    <property type="evidence" value="ECO:0007669"/>
    <property type="project" value="InterPro"/>
</dbReference>
<proteinExistence type="inferred from homology"/>
<dbReference type="VEuPathDB" id="AmoebaDB:ACA1_328640"/>